<keyword evidence="1" id="KW-0472">Membrane</keyword>
<keyword evidence="1" id="KW-0812">Transmembrane</keyword>
<dbReference type="AlphaFoldDB" id="A0A7S0UIN6"/>
<proteinExistence type="predicted"/>
<evidence type="ECO:0000256" key="1">
    <source>
        <dbReference type="SAM" id="Phobius"/>
    </source>
</evidence>
<reference evidence="2" key="1">
    <citation type="submission" date="2021-01" db="EMBL/GenBank/DDBJ databases">
        <authorList>
            <person name="Corre E."/>
            <person name="Pelletier E."/>
            <person name="Niang G."/>
            <person name="Scheremetjew M."/>
            <person name="Finn R."/>
            <person name="Kale V."/>
            <person name="Holt S."/>
            <person name="Cochrane G."/>
            <person name="Meng A."/>
            <person name="Brown T."/>
            <person name="Cohen L."/>
        </authorList>
    </citation>
    <scope>NUCLEOTIDE SEQUENCE</scope>
    <source>
        <strain evidence="2">UNC1205</strain>
    </source>
</reference>
<sequence length="145" mass="16508">MLLSCSIFRSRFFVLDFFWQLMCNDIVAMILFRKLPFVSNLSESSSFFAFLFIRLLFVLLLFLVGGRRFFLGFILRAFFGAFGIFSLSRLFLFLLWSQFWSTGIIIIIIIIIGIGIFIFWSTSAVTNVSPTKPFFGEAGVAGSSA</sequence>
<name>A0A7S0UIN6_9STRA</name>
<feature type="transmembrane region" description="Helical" evidence="1">
    <location>
        <begin position="99"/>
        <end position="120"/>
    </location>
</feature>
<accession>A0A7S0UIN6</accession>
<feature type="transmembrane region" description="Helical" evidence="1">
    <location>
        <begin position="44"/>
        <end position="66"/>
    </location>
</feature>
<keyword evidence="1" id="KW-1133">Transmembrane helix</keyword>
<feature type="transmembrane region" description="Helical" evidence="1">
    <location>
        <begin position="12"/>
        <end position="32"/>
    </location>
</feature>
<organism evidence="2">
    <name type="scientific">Pseudo-nitzschia delicatissima</name>
    <dbReference type="NCBI Taxonomy" id="44447"/>
    <lineage>
        <taxon>Eukaryota</taxon>
        <taxon>Sar</taxon>
        <taxon>Stramenopiles</taxon>
        <taxon>Ochrophyta</taxon>
        <taxon>Bacillariophyta</taxon>
        <taxon>Bacillariophyceae</taxon>
        <taxon>Bacillariophycidae</taxon>
        <taxon>Bacillariales</taxon>
        <taxon>Bacillariaceae</taxon>
        <taxon>Pseudo-nitzschia</taxon>
    </lineage>
</organism>
<evidence type="ECO:0000313" key="2">
    <source>
        <dbReference type="EMBL" id="CAD8763322.1"/>
    </source>
</evidence>
<dbReference type="EMBL" id="HBFL01004667">
    <property type="protein sequence ID" value="CAD8763322.1"/>
    <property type="molecule type" value="Transcribed_RNA"/>
</dbReference>
<feature type="transmembrane region" description="Helical" evidence="1">
    <location>
        <begin position="73"/>
        <end position="93"/>
    </location>
</feature>
<gene>
    <name evidence="2" type="ORF">PDEL1432_LOCUS3362</name>
</gene>
<protein>
    <submittedName>
        <fullName evidence="2">Uncharacterized protein</fullName>
    </submittedName>
</protein>